<reference evidence="1 2" key="1">
    <citation type="submission" date="2024-04" db="EMBL/GenBank/DDBJ databases">
        <title>genome sequences of Mucor flavus KT1a and Helicostylum pulchrum KT1b strains isolated from the surface of a dry-aged beef.</title>
        <authorList>
            <person name="Toyotome T."/>
            <person name="Hosono M."/>
            <person name="Torimaru M."/>
            <person name="Fukuda K."/>
            <person name="Mikami N."/>
        </authorList>
    </citation>
    <scope>NUCLEOTIDE SEQUENCE [LARGE SCALE GENOMIC DNA]</scope>
    <source>
        <strain evidence="1 2">KT1a</strain>
    </source>
</reference>
<protein>
    <submittedName>
        <fullName evidence="1">Uncharacterized protein</fullName>
    </submittedName>
</protein>
<dbReference type="Gene3D" id="2.120.10.80">
    <property type="entry name" value="Kelch-type beta propeller"/>
    <property type="match status" value="1"/>
</dbReference>
<gene>
    <name evidence="1" type="ORF">MFLAVUS_006145</name>
</gene>
<comment type="caution">
    <text evidence="1">The sequence shown here is derived from an EMBL/GenBank/DDBJ whole genome shotgun (WGS) entry which is preliminary data.</text>
</comment>
<dbReference type="InterPro" id="IPR011043">
    <property type="entry name" value="Gal_Oxase/kelch_b-propeller"/>
</dbReference>
<evidence type="ECO:0000313" key="2">
    <source>
        <dbReference type="Proteomes" id="UP001473302"/>
    </source>
</evidence>
<dbReference type="SUPFAM" id="SSF50965">
    <property type="entry name" value="Galactose oxidase, central domain"/>
    <property type="match status" value="1"/>
</dbReference>
<evidence type="ECO:0000313" key="1">
    <source>
        <dbReference type="EMBL" id="GAA5812688.1"/>
    </source>
</evidence>
<sequence>MGIEVDNGTETKIGFDSFDTVDMKWRFTNTLLNASLFPSYRKYSSSVISPENDALYLIGGTVVDDTYNIPVGIVRYDINNRTYVIDLAIERPSLNLPLLGGSTDMLPNGVVVLAFGADSDLNLYSSSKVLLFSTNTNEIIIQPINGIAPNSRALTSSTLGPDQTTIYYFGGQDRTSLINTFGGTRVSWPCVSLCPVVASGRTVSLGVTNIPEKKKSTDITIVDKVTPVLSRALDFEAIDSEIDNELNNGWGWDDDDDDLFKEGTK</sequence>
<dbReference type="Proteomes" id="UP001473302">
    <property type="component" value="Unassembled WGS sequence"/>
</dbReference>
<dbReference type="EMBL" id="BAABUK010000014">
    <property type="protein sequence ID" value="GAA5812688.1"/>
    <property type="molecule type" value="Genomic_DNA"/>
</dbReference>
<accession>A0ABP9Z0R3</accession>
<dbReference type="InterPro" id="IPR015915">
    <property type="entry name" value="Kelch-typ_b-propeller"/>
</dbReference>
<keyword evidence="2" id="KW-1185">Reference proteome</keyword>
<name>A0ABP9Z0R3_9FUNG</name>
<proteinExistence type="predicted"/>
<organism evidence="1 2">
    <name type="scientific">Mucor flavus</name>
    <dbReference type="NCBI Taxonomy" id="439312"/>
    <lineage>
        <taxon>Eukaryota</taxon>
        <taxon>Fungi</taxon>
        <taxon>Fungi incertae sedis</taxon>
        <taxon>Mucoromycota</taxon>
        <taxon>Mucoromycotina</taxon>
        <taxon>Mucoromycetes</taxon>
        <taxon>Mucorales</taxon>
        <taxon>Mucorineae</taxon>
        <taxon>Mucoraceae</taxon>
        <taxon>Mucor</taxon>
    </lineage>
</organism>